<evidence type="ECO:0008006" key="4">
    <source>
        <dbReference type="Google" id="ProtNLM"/>
    </source>
</evidence>
<proteinExistence type="predicted"/>
<feature type="transmembrane region" description="Helical" evidence="1">
    <location>
        <begin position="205"/>
        <end position="228"/>
    </location>
</feature>
<name>A0A7D4CU31_9BACL</name>
<keyword evidence="1" id="KW-0812">Transmembrane</keyword>
<dbReference type="AlphaFoldDB" id="A0A7D4CU31"/>
<dbReference type="RefSeq" id="WP_173218941.1">
    <property type="nucleotide sequence ID" value="NZ_CP048104.1"/>
</dbReference>
<protein>
    <recommendedName>
        <fullName evidence="4">ABC-2 family transporter protein</fullName>
    </recommendedName>
</protein>
<dbReference type="EMBL" id="CP048104">
    <property type="protein sequence ID" value="QKG83017.1"/>
    <property type="molecule type" value="Genomic_DNA"/>
</dbReference>
<sequence length="244" mass="27750">MRTDFPRLIRYKAKKSIKSLAGSWLAAILLSLFASGVLNGMLPSDPDSITMNGVILDFLFVLIIPYFGSLFLQEYWSFQVLQDDTFTRELSFLRTLPISCQTIVNTRFICLWMIGLGTGITFFLGIWLFSHEVRAHTDGISFLWFSLIWMGYSLLAGGIFPLLELGTNGKGFFWFQILLSPLFVIPIIGHFLFRNQSIVEWTLDLAQHRGAISALVSFLIGSIGLLIWRRLTLRTLEKRNITIG</sequence>
<feature type="transmembrane region" description="Helical" evidence="1">
    <location>
        <begin position="21"/>
        <end position="42"/>
    </location>
</feature>
<feature type="transmembrane region" description="Helical" evidence="1">
    <location>
        <begin position="172"/>
        <end position="193"/>
    </location>
</feature>
<dbReference type="KEGG" id="kpul:GXN76_00065"/>
<evidence type="ECO:0000313" key="2">
    <source>
        <dbReference type="EMBL" id="QKG83017.1"/>
    </source>
</evidence>
<organism evidence="2 3">
    <name type="scientific">Kroppenstedtia pulmonis</name>
    <dbReference type="NCBI Taxonomy" id="1380685"/>
    <lineage>
        <taxon>Bacteria</taxon>
        <taxon>Bacillati</taxon>
        <taxon>Bacillota</taxon>
        <taxon>Bacilli</taxon>
        <taxon>Bacillales</taxon>
        <taxon>Thermoactinomycetaceae</taxon>
        <taxon>Kroppenstedtia</taxon>
    </lineage>
</organism>
<feature type="transmembrane region" description="Helical" evidence="1">
    <location>
        <begin position="108"/>
        <end position="130"/>
    </location>
</feature>
<evidence type="ECO:0000313" key="3">
    <source>
        <dbReference type="Proteomes" id="UP000503088"/>
    </source>
</evidence>
<keyword evidence="1" id="KW-0472">Membrane</keyword>
<keyword evidence="1" id="KW-1133">Transmembrane helix</keyword>
<keyword evidence="3" id="KW-1185">Reference proteome</keyword>
<feature type="transmembrane region" description="Helical" evidence="1">
    <location>
        <begin position="142"/>
        <end position="163"/>
    </location>
</feature>
<accession>A0A7D4CU31</accession>
<reference evidence="2 3" key="1">
    <citation type="submission" date="2020-01" db="EMBL/GenBank/DDBJ databases">
        <authorList>
            <person name="Gulvik C.A."/>
            <person name="Batra D.G."/>
        </authorList>
    </citation>
    <scope>NUCLEOTIDE SEQUENCE [LARGE SCALE GENOMIC DNA]</scope>
    <source>
        <strain evidence="2 3">W9323</strain>
    </source>
</reference>
<dbReference type="Proteomes" id="UP000503088">
    <property type="component" value="Chromosome"/>
</dbReference>
<evidence type="ECO:0000256" key="1">
    <source>
        <dbReference type="SAM" id="Phobius"/>
    </source>
</evidence>
<gene>
    <name evidence="2" type="ORF">GXN76_00065</name>
</gene>
<feature type="transmembrane region" description="Helical" evidence="1">
    <location>
        <begin position="54"/>
        <end position="72"/>
    </location>
</feature>